<dbReference type="InterPro" id="IPR003616">
    <property type="entry name" value="Post-SET_dom"/>
</dbReference>
<dbReference type="PROSITE" id="PS50280">
    <property type="entry name" value="SET"/>
    <property type="match status" value="1"/>
</dbReference>
<dbReference type="Gene3D" id="2.170.270.10">
    <property type="entry name" value="SET domain"/>
    <property type="match status" value="1"/>
</dbReference>
<evidence type="ECO:0000256" key="4">
    <source>
        <dbReference type="ARBA" id="ARBA00022679"/>
    </source>
</evidence>
<dbReference type="RefSeq" id="WP_257766705.1">
    <property type="nucleotide sequence ID" value="NZ_CP102480.1"/>
</dbReference>
<dbReference type="Proteomes" id="UP001060336">
    <property type="component" value="Chromosome"/>
</dbReference>
<dbReference type="PANTHER" id="PTHR22884">
    <property type="entry name" value="SET DOMAIN PROTEINS"/>
    <property type="match status" value="1"/>
</dbReference>
<protein>
    <submittedName>
        <fullName evidence="8">SET domain-containing protein-lysine N-methyltransferase</fullName>
    </submittedName>
</protein>
<evidence type="ECO:0000256" key="3">
    <source>
        <dbReference type="ARBA" id="ARBA00022603"/>
    </source>
</evidence>
<dbReference type="SUPFAM" id="SSF82199">
    <property type="entry name" value="SET domain"/>
    <property type="match status" value="1"/>
</dbReference>
<gene>
    <name evidence="8" type="ORF">NUH88_12300</name>
</gene>
<organism evidence="8 9">
    <name type="scientific">Nisaea acidiphila</name>
    <dbReference type="NCBI Taxonomy" id="1862145"/>
    <lineage>
        <taxon>Bacteria</taxon>
        <taxon>Pseudomonadati</taxon>
        <taxon>Pseudomonadota</taxon>
        <taxon>Alphaproteobacteria</taxon>
        <taxon>Rhodospirillales</taxon>
        <taxon>Thalassobaculaceae</taxon>
        <taxon>Nisaea</taxon>
    </lineage>
</organism>
<dbReference type="InterPro" id="IPR046341">
    <property type="entry name" value="SET_dom_sf"/>
</dbReference>
<dbReference type="KEGG" id="naci:NUH88_12300"/>
<accession>A0A9J7ASA6</accession>
<evidence type="ECO:0000313" key="9">
    <source>
        <dbReference type="Proteomes" id="UP001060336"/>
    </source>
</evidence>
<dbReference type="InterPro" id="IPR001214">
    <property type="entry name" value="SET_dom"/>
</dbReference>
<name>A0A9J7ASA6_9PROT</name>
<proteinExistence type="predicted"/>
<keyword evidence="9" id="KW-1185">Reference proteome</keyword>
<evidence type="ECO:0000259" key="6">
    <source>
        <dbReference type="PROSITE" id="PS50280"/>
    </source>
</evidence>
<keyword evidence="5" id="KW-0949">S-adenosyl-L-methionine</keyword>
<dbReference type="Pfam" id="PF00856">
    <property type="entry name" value="SET"/>
    <property type="match status" value="1"/>
</dbReference>
<dbReference type="AlphaFoldDB" id="A0A9J7ASA6"/>
<dbReference type="PROSITE" id="PS50868">
    <property type="entry name" value="POST_SET"/>
    <property type="match status" value="1"/>
</dbReference>
<evidence type="ECO:0000259" key="7">
    <source>
        <dbReference type="PROSITE" id="PS50868"/>
    </source>
</evidence>
<keyword evidence="3" id="KW-0489">Methyltransferase</keyword>
<feature type="domain" description="SET" evidence="6">
    <location>
        <begin position="7"/>
        <end position="114"/>
    </location>
</feature>
<dbReference type="InterPro" id="IPR050777">
    <property type="entry name" value="SET2_Histone-Lys_MeTrsfase"/>
</dbReference>
<dbReference type="SMART" id="SM00317">
    <property type="entry name" value="SET"/>
    <property type="match status" value="1"/>
</dbReference>
<keyword evidence="2" id="KW-0158">Chromosome</keyword>
<feature type="domain" description="Post-SET" evidence="7">
    <location>
        <begin position="121"/>
        <end position="137"/>
    </location>
</feature>
<evidence type="ECO:0000256" key="5">
    <source>
        <dbReference type="ARBA" id="ARBA00022691"/>
    </source>
</evidence>
<dbReference type="GO" id="GO:0005694">
    <property type="term" value="C:chromosome"/>
    <property type="evidence" value="ECO:0007669"/>
    <property type="project" value="UniProtKB-SubCell"/>
</dbReference>
<dbReference type="GO" id="GO:0032259">
    <property type="term" value="P:methylation"/>
    <property type="evidence" value="ECO:0007669"/>
    <property type="project" value="UniProtKB-KW"/>
</dbReference>
<reference evidence="8" key="1">
    <citation type="submission" date="2022-08" db="EMBL/GenBank/DDBJ databases">
        <title>Nisaea acidiphila sp. nov., isolated from a marine algal debris and emended description of the genus Nisaea Urios et al. 2008.</title>
        <authorList>
            <person name="Kwon K."/>
        </authorList>
    </citation>
    <scope>NUCLEOTIDE SEQUENCE</scope>
    <source>
        <strain evidence="8">MEBiC11861</strain>
    </source>
</reference>
<dbReference type="GO" id="GO:0008168">
    <property type="term" value="F:methyltransferase activity"/>
    <property type="evidence" value="ECO:0007669"/>
    <property type="project" value="UniProtKB-KW"/>
</dbReference>
<sequence length="168" mass="18658">MFAWFSDKVEKHRSGIEGTGLRAVRAISAGELLVIKGGHVFTRDRRDELAKTLGPSEIQIDDGLFIGPDRPEDRDAGMMYLNHSCDPNVGIVGQISFHAMRDIAVGEELAFDYATGDDDDWSMECRCGAENCRGTVTGEDWKRPELQVRYEGWFSAYLARKIAALKGG</sequence>
<keyword evidence="4" id="KW-0808">Transferase</keyword>
<evidence type="ECO:0000256" key="1">
    <source>
        <dbReference type="ARBA" id="ARBA00004286"/>
    </source>
</evidence>
<evidence type="ECO:0000313" key="8">
    <source>
        <dbReference type="EMBL" id="UUX48197.1"/>
    </source>
</evidence>
<evidence type="ECO:0000256" key="2">
    <source>
        <dbReference type="ARBA" id="ARBA00022454"/>
    </source>
</evidence>
<comment type="subcellular location">
    <subcellularLocation>
        <location evidence="1">Chromosome</location>
    </subcellularLocation>
</comment>
<dbReference type="EMBL" id="CP102480">
    <property type="protein sequence ID" value="UUX48197.1"/>
    <property type="molecule type" value="Genomic_DNA"/>
</dbReference>